<feature type="non-terminal residue" evidence="1">
    <location>
        <position position="91"/>
    </location>
</feature>
<dbReference type="AlphaFoldDB" id="A0A0B6ZS48"/>
<gene>
    <name evidence="1" type="primary">ORF75146</name>
</gene>
<name>A0A0B6ZS48_9EUPU</name>
<dbReference type="EMBL" id="HACG01023796">
    <property type="protein sequence ID" value="CEK70661.1"/>
    <property type="molecule type" value="Transcribed_RNA"/>
</dbReference>
<organism evidence="1">
    <name type="scientific">Arion vulgaris</name>
    <dbReference type="NCBI Taxonomy" id="1028688"/>
    <lineage>
        <taxon>Eukaryota</taxon>
        <taxon>Metazoa</taxon>
        <taxon>Spiralia</taxon>
        <taxon>Lophotrochozoa</taxon>
        <taxon>Mollusca</taxon>
        <taxon>Gastropoda</taxon>
        <taxon>Heterobranchia</taxon>
        <taxon>Euthyneura</taxon>
        <taxon>Panpulmonata</taxon>
        <taxon>Eupulmonata</taxon>
        <taxon>Stylommatophora</taxon>
        <taxon>Helicina</taxon>
        <taxon>Arionoidea</taxon>
        <taxon>Arionidae</taxon>
        <taxon>Arion</taxon>
    </lineage>
</organism>
<proteinExistence type="predicted"/>
<evidence type="ECO:0000313" key="1">
    <source>
        <dbReference type="EMBL" id="CEK70661.1"/>
    </source>
</evidence>
<sequence>MLTAQPSFISLEINPMPSFISLETKNQNKDGEKEREIGHQGQQGLSVNKDGVRVLNVAQQNSTKDVMPSIRPSFLAKKFVENKTAQQTSQT</sequence>
<reference evidence="1" key="1">
    <citation type="submission" date="2014-12" db="EMBL/GenBank/DDBJ databases">
        <title>Insight into the proteome of Arion vulgaris.</title>
        <authorList>
            <person name="Aradska J."/>
            <person name="Bulat T."/>
            <person name="Smidak R."/>
            <person name="Sarate P."/>
            <person name="Gangsoo J."/>
            <person name="Sialana F."/>
            <person name="Bilban M."/>
            <person name="Lubec G."/>
        </authorList>
    </citation>
    <scope>NUCLEOTIDE SEQUENCE</scope>
    <source>
        <tissue evidence="1">Skin</tissue>
    </source>
</reference>
<accession>A0A0B6ZS48</accession>
<protein>
    <submittedName>
        <fullName evidence="1">Uncharacterized protein</fullName>
    </submittedName>
</protein>